<dbReference type="OrthoDB" id="9813285at2"/>
<sequence length="72" mass="8119">MCLADAQEKLEGGRKEYNEDRPRNVIGNNVPIAMDKPEVVTSLSPCTAKFFPRQVVRRWAQVNTHRTLHAAG</sequence>
<accession>A0A0B3RZP8</accession>
<evidence type="ECO:0000256" key="1">
    <source>
        <dbReference type="SAM" id="MobiDB-lite"/>
    </source>
</evidence>
<comment type="caution">
    <text evidence="2">The sequence shown here is derived from an EMBL/GenBank/DDBJ whole genome shotgun (WGS) entry which is preliminary data.</text>
</comment>
<evidence type="ECO:0000313" key="2">
    <source>
        <dbReference type="EMBL" id="KHQ49736.1"/>
    </source>
</evidence>
<gene>
    <name evidence="2" type="ORF">OA50_05732</name>
</gene>
<keyword evidence="3" id="KW-1185">Reference proteome</keyword>
<dbReference type="RefSeq" id="WP_052244937.1">
    <property type="nucleotide sequence ID" value="NZ_JBHLXX010000017.1"/>
</dbReference>
<proteinExistence type="predicted"/>
<protein>
    <submittedName>
        <fullName evidence="2">Transposase</fullName>
    </submittedName>
</protein>
<reference evidence="2 3" key="1">
    <citation type="submission" date="2014-10" db="EMBL/GenBank/DDBJ databases">
        <title>Genome sequence of Ponticoccus sp. strain UMTAT08 isolated from clonal culture of toxic dinoflagellate Alexandrium tamiyavanichii.</title>
        <authorList>
            <person name="Gan H.Y."/>
            <person name="Muhd D.-D."/>
            <person name="Mohd Noor M.E."/>
            <person name="Yeong Y.S."/>
            <person name="Usup G."/>
        </authorList>
    </citation>
    <scope>NUCLEOTIDE SEQUENCE [LARGE SCALE GENOMIC DNA]</scope>
    <source>
        <strain evidence="2 3">UMTAT08</strain>
    </source>
</reference>
<dbReference type="AlphaFoldDB" id="A0A0B3RZP8"/>
<evidence type="ECO:0000313" key="3">
    <source>
        <dbReference type="Proteomes" id="UP000030960"/>
    </source>
</evidence>
<name>A0A0B3RZP8_9RHOB</name>
<dbReference type="EMBL" id="JSUQ01000045">
    <property type="protein sequence ID" value="KHQ49736.1"/>
    <property type="molecule type" value="Genomic_DNA"/>
</dbReference>
<feature type="region of interest" description="Disordered" evidence="1">
    <location>
        <begin position="1"/>
        <end position="23"/>
    </location>
</feature>
<dbReference type="Proteomes" id="UP000030960">
    <property type="component" value="Unassembled WGS sequence"/>
</dbReference>
<organism evidence="2 3">
    <name type="scientific">Mameliella alba</name>
    <dbReference type="NCBI Taxonomy" id="561184"/>
    <lineage>
        <taxon>Bacteria</taxon>
        <taxon>Pseudomonadati</taxon>
        <taxon>Pseudomonadota</taxon>
        <taxon>Alphaproteobacteria</taxon>
        <taxon>Rhodobacterales</taxon>
        <taxon>Roseobacteraceae</taxon>
        <taxon>Mameliella</taxon>
    </lineage>
</organism>